<accession>A0A918F4W0</accession>
<name>A0A918F4W0_9DEIO</name>
<keyword evidence="3 5" id="KW-1133">Transmembrane helix</keyword>
<proteinExistence type="predicted"/>
<evidence type="ECO:0000256" key="3">
    <source>
        <dbReference type="ARBA" id="ARBA00022989"/>
    </source>
</evidence>
<dbReference type="InterPro" id="IPR002810">
    <property type="entry name" value="NfeD-like_C"/>
</dbReference>
<comment type="caution">
    <text evidence="7">The sequence shown here is derived from an EMBL/GenBank/DDBJ whole genome shotgun (WGS) entry which is preliminary data.</text>
</comment>
<feature type="domain" description="NfeD-like C-terminal" evidence="6">
    <location>
        <begin position="98"/>
        <end position="152"/>
    </location>
</feature>
<reference evidence="7" key="2">
    <citation type="submission" date="2020-09" db="EMBL/GenBank/DDBJ databases">
        <authorList>
            <person name="Sun Q."/>
            <person name="Ohkuma M."/>
        </authorList>
    </citation>
    <scope>NUCLEOTIDE SEQUENCE</scope>
    <source>
        <strain evidence="7">JCM 31311</strain>
    </source>
</reference>
<dbReference type="PANTHER" id="PTHR33507:SF3">
    <property type="entry name" value="INNER MEMBRANE PROTEIN YBBJ"/>
    <property type="match status" value="1"/>
</dbReference>
<gene>
    <name evidence="7" type="ORF">GCM10008957_20820</name>
</gene>
<comment type="subcellular location">
    <subcellularLocation>
        <location evidence="1">Membrane</location>
        <topology evidence="1">Multi-pass membrane protein</topology>
    </subcellularLocation>
</comment>
<dbReference type="Proteomes" id="UP000603865">
    <property type="component" value="Unassembled WGS sequence"/>
</dbReference>
<evidence type="ECO:0000259" key="6">
    <source>
        <dbReference type="Pfam" id="PF01957"/>
    </source>
</evidence>
<evidence type="ECO:0000256" key="4">
    <source>
        <dbReference type="ARBA" id="ARBA00023136"/>
    </source>
</evidence>
<evidence type="ECO:0000313" key="7">
    <source>
        <dbReference type="EMBL" id="GGR07943.1"/>
    </source>
</evidence>
<dbReference type="AlphaFoldDB" id="A0A918F4W0"/>
<evidence type="ECO:0000256" key="1">
    <source>
        <dbReference type="ARBA" id="ARBA00004141"/>
    </source>
</evidence>
<feature type="transmembrane region" description="Helical" evidence="5">
    <location>
        <begin position="20"/>
        <end position="51"/>
    </location>
</feature>
<evidence type="ECO:0000256" key="2">
    <source>
        <dbReference type="ARBA" id="ARBA00022692"/>
    </source>
</evidence>
<protein>
    <submittedName>
        <fullName evidence="7">Membrane protein</fullName>
    </submittedName>
</protein>
<organism evidence="7 8">
    <name type="scientific">Deinococcus ruber</name>
    <dbReference type="NCBI Taxonomy" id="1848197"/>
    <lineage>
        <taxon>Bacteria</taxon>
        <taxon>Thermotogati</taxon>
        <taxon>Deinococcota</taxon>
        <taxon>Deinococci</taxon>
        <taxon>Deinococcales</taxon>
        <taxon>Deinococcaceae</taxon>
        <taxon>Deinococcus</taxon>
    </lineage>
</organism>
<keyword evidence="8" id="KW-1185">Reference proteome</keyword>
<dbReference type="EMBL" id="BMQL01000009">
    <property type="protein sequence ID" value="GGR07943.1"/>
    <property type="molecule type" value="Genomic_DNA"/>
</dbReference>
<dbReference type="InterPro" id="IPR012340">
    <property type="entry name" value="NA-bd_OB-fold"/>
</dbReference>
<dbReference type="GO" id="GO:0005886">
    <property type="term" value="C:plasma membrane"/>
    <property type="evidence" value="ECO:0007669"/>
    <property type="project" value="TreeGrafter"/>
</dbReference>
<keyword evidence="4 5" id="KW-0472">Membrane</keyword>
<dbReference type="RefSeq" id="WP_229776009.1">
    <property type="nucleotide sequence ID" value="NZ_BMQL01000009.1"/>
</dbReference>
<feature type="transmembrane region" description="Helical" evidence="5">
    <location>
        <begin position="57"/>
        <end position="77"/>
    </location>
</feature>
<reference evidence="7" key="1">
    <citation type="journal article" date="2014" name="Int. J. Syst. Evol. Microbiol.">
        <title>Complete genome sequence of Corynebacterium casei LMG S-19264T (=DSM 44701T), isolated from a smear-ripened cheese.</title>
        <authorList>
            <consortium name="US DOE Joint Genome Institute (JGI-PGF)"/>
            <person name="Walter F."/>
            <person name="Albersmeier A."/>
            <person name="Kalinowski J."/>
            <person name="Ruckert C."/>
        </authorList>
    </citation>
    <scope>NUCLEOTIDE SEQUENCE</scope>
    <source>
        <strain evidence="7">JCM 31311</strain>
    </source>
</reference>
<keyword evidence="2 5" id="KW-0812">Transmembrane</keyword>
<dbReference type="InterPro" id="IPR052165">
    <property type="entry name" value="Membrane_assoc_protease"/>
</dbReference>
<sequence length="166" mass="17752">MDWASLDWPSLSHLAPWHWWILGAALLILEVLTPGIFFVWLALAALVLGLLEVLLPLSVPVQLVLYAALCVGSVWLGRRLLTRLPRSAEADTLGQGAARLVGRRVVLTEAIQGGEGRARIGDGTWLVRGPDAPAGSRVVIVAAEGAVLTVQRVTEGSEPPYPAPRS</sequence>
<evidence type="ECO:0000313" key="8">
    <source>
        <dbReference type="Proteomes" id="UP000603865"/>
    </source>
</evidence>
<dbReference type="Gene3D" id="2.40.50.140">
    <property type="entry name" value="Nucleic acid-binding proteins"/>
    <property type="match status" value="1"/>
</dbReference>
<evidence type="ECO:0000256" key="5">
    <source>
        <dbReference type="SAM" id="Phobius"/>
    </source>
</evidence>
<dbReference type="Pfam" id="PF01957">
    <property type="entry name" value="NfeD"/>
    <property type="match status" value="1"/>
</dbReference>
<dbReference type="PANTHER" id="PTHR33507">
    <property type="entry name" value="INNER MEMBRANE PROTEIN YBBJ"/>
    <property type="match status" value="1"/>
</dbReference>